<evidence type="ECO:0008006" key="4">
    <source>
        <dbReference type="Google" id="ProtNLM"/>
    </source>
</evidence>
<reference evidence="2 3" key="1">
    <citation type="submission" date="2015-11" db="EMBL/GenBank/DDBJ databases">
        <title>Exploring the genomic traits of fungus-feeding bacterial genus Collimonas.</title>
        <authorList>
            <person name="Song C."/>
            <person name="Schmidt R."/>
            <person name="de Jager V."/>
            <person name="Krzyzanowska D."/>
            <person name="Jongedijk E."/>
            <person name="Cankar K."/>
            <person name="Beekwilder J."/>
            <person name="van Veen A."/>
            <person name="de Boer W."/>
            <person name="van Veen J.A."/>
            <person name="Garbeva P."/>
        </authorList>
    </citation>
    <scope>NUCLEOTIDE SEQUENCE [LARGE SCALE GENOMIC DNA]</scope>
    <source>
        <strain evidence="2 3">Ter282</strain>
    </source>
</reference>
<accession>A0A127QK90</accession>
<evidence type="ECO:0000313" key="2">
    <source>
        <dbReference type="EMBL" id="AMP10443.1"/>
    </source>
</evidence>
<dbReference type="RefSeq" id="WP_128083070.1">
    <property type="nucleotide sequence ID" value="NZ_CP013233.1"/>
</dbReference>
<proteinExistence type="predicted"/>
<feature type="chain" id="PRO_5007277975" description="DUF3298 domain-containing protein" evidence="1">
    <location>
        <begin position="20"/>
        <end position="350"/>
    </location>
</feature>
<dbReference type="PATRIC" id="fig|279058.17.peg.2957"/>
<gene>
    <name evidence="2" type="ORF">CAter282_2713</name>
</gene>
<keyword evidence="1" id="KW-0732">Signal</keyword>
<dbReference type="OrthoDB" id="6253132at2"/>
<organism evidence="2 3">
    <name type="scientific">Collimonas arenae</name>
    <dbReference type="NCBI Taxonomy" id="279058"/>
    <lineage>
        <taxon>Bacteria</taxon>
        <taxon>Pseudomonadati</taxon>
        <taxon>Pseudomonadota</taxon>
        <taxon>Betaproteobacteria</taxon>
        <taxon>Burkholderiales</taxon>
        <taxon>Oxalobacteraceae</taxon>
        <taxon>Collimonas</taxon>
    </lineage>
</organism>
<keyword evidence="3" id="KW-1185">Reference proteome</keyword>
<dbReference type="EMBL" id="CP013235">
    <property type="protein sequence ID" value="AMP10443.1"/>
    <property type="molecule type" value="Genomic_DNA"/>
</dbReference>
<dbReference type="Proteomes" id="UP000071778">
    <property type="component" value="Chromosome"/>
</dbReference>
<name>A0A127QK90_9BURK</name>
<evidence type="ECO:0000313" key="3">
    <source>
        <dbReference type="Proteomes" id="UP000071778"/>
    </source>
</evidence>
<evidence type="ECO:0000256" key="1">
    <source>
        <dbReference type="SAM" id="SignalP"/>
    </source>
</evidence>
<sequence length="350" mass="38333">MRLLLFPLLSVLSVGYAVAGTDATQLAGVWQGKLGNADIVACFNQAGADSSSGSYYYVRHKTPIQLMQKTGQSSWMESGGTGSWSLGTPENGHLDGTWRAPKGGAPLALALTSVSGGGTENACGSDAYNRALESFPALQIGKTQDFEGKKYRNLRVADVVTIELQGSGDGLVKVNQKLRAILPRKAEDLADYFATRRRYLSSMGTATEDETSAEPVFWSSRWITVNFYRWAAGYGRNGIMLDYRTWDLRTGDEIQLWDWFAPKSADGGLYRALPERLQKYLFKGVAIDKECRDGYKGEGQYRVSLTANGIEFWEEAFGTGCEQDFVIPYAKLGPFLTSQGKAALRDLGGI</sequence>
<feature type="signal peptide" evidence="1">
    <location>
        <begin position="1"/>
        <end position="19"/>
    </location>
</feature>
<protein>
    <recommendedName>
        <fullName evidence="4">DUF3298 domain-containing protein</fullName>
    </recommendedName>
</protein>
<dbReference type="AlphaFoldDB" id="A0A127QK90"/>